<feature type="non-terminal residue" evidence="1">
    <location>
        <position position="1"/>
    </location>
</feature>
<sequence length="76" mass="8335">EAFEKLALMVLQGFEGSVMNAAPGAMMTPSLTPRCIIFHELLTPGILIHKKNPPFGTLNSAKPTKQFAIIFYFIIA</sequence>
<keyword evidence="2" id="KW-1185">Reference proteome</keyword>
<evidence type="ECO:0000313" key="2">
    <source>
        <dbReference type="Proteomes" id="UP000053097"/>
    </source>
</evidence>
<accession>A0A026WPK5</accession>
<protein>
    <submittedName>
        <fullName evidence="1">Uncharacterized protein</fullName>
    </submittedName>
</protein>
<name>A0A026WPK5_OOCBI</name>
<dbReference type="EMBL" id="KK107138">
    <property type="protein sequence ID" value="EZA57960.1"/>
    <property type="molecule type" value="Genomic_DNA"/>
</dbReference>
<evidence type="ECO:0000313" key="1">
    <source>
        <dbReference type="EMBL" id="EZA57960.1"/>
    </source>
</evidence>
<dbReference type="Proteomes" id="UP000053097">
    <property type="component" value="Unassembled WGS sequence"/>
</dbReference>
<reference evidence="1 2" key="1">
    <citation type="journal article" date="2014" name="Curr. Biol.">
        <title>The genome of the clonal raider ant Cerapachys biroi.</title>
        <authorList>
            <person name="Oxley P.R."/>
            <person name="Ji L."/>
            <person name="Fetter-Pruneda I."/>
            <person name="McKenzie S.K."/>
            <person name="Li C."/>
            <person name="Hu H."/>
            <person name="Zhang G."/>
            <person name="Kronauer D.J."/>
        </authorList>
    </citation>
    <scope>NUCLEOTIDE SEQUENCE [LARGE SCALE GENOMIC DNA]</scope>
</reference>
<dbReference type="AlphaFoldDB" id="A0A026WPK5"/>
<gene>
    <name evidence="1" type="ORF">X777_01975</name>
</gene>
<proteinExistence type="predicted"/>
<organism evidence="1 2">
    <name type="scientific">Ooceraea biroi</name>
    <name type="common">Clonal raider ant</name>
    <name type="synonym">Cerapachys biroi</name>
    <dbReference type="NCBI Taxonomy" id="2015173"/>
    <lineage>
        <taxon>Eukaryota</taxon>
        <taxon>Metazoa</taxon>
        <taxon>Ecdysozoa</taxon>
        <taxon>Arthropoda</taxon>
        <taxon>Hexapoda</taxon>
        <taxon>Insecta</taxon>
        <taxon>Pterygota</taxon>
        <taxon>Neoptera</taxon>
        <taxon>Endopterygota</taxon>
        <taxon>Hymenoptera</taxon>
        <taxon>Apocrita</taxon>
        <taxon>Aculeata</taxon>
        <taxon>Formicoidea</taxon>
        <taxon>Formicidae</taxon>
        <taxon>Dorylinae</taxon>
        <taxon>Ooceraea</taxon>
    </lineage>
</organism>